<feature type="compositionally biased region" description="Basic and acidic residues" evidence="1">
    <location>
        <begin position="28"/>
        <end position="40"/>
    </location>
</feature>
<organism evidence="3 4">
    <name type="scientific">Coregonus suidteri</name>
    <dbReference type="NCBI Taxonomy" id="861788"/>
    <lineage>
        <taxon>Eukaryota</taxon>
        <taxon>Metazoa</taxon>
        <taxon>Chordata</taxon>
        <taxon>Craniata</taxon>
        <taxon>Vertebrata</taxon>
        <taxon>Euteleostomi</taxon>
        <taxon>Actinopterygii</taxon>
        <taxon>Neopterygii</taxon>
        <taxon>Teleostei</taxon>
        <taxon>Protacanthopterygii</taxon>
        <taxon>Salmoniformes</taxon>
        <taxon>Salmonidae</taxon>
        <taxon>Coregoninae</taxon>
        <taxon>Coregonus</taxon>
    </lineage>
</organism>
<dbReference type="SMART" id="SM00355">
    <property type="entry name" value="ZnF_C2H2"/>
    <property type="match status" value="4"/>
</dbReference>
<accession>A0AAN8KTX4</accession>
<dbReference type="Proteomes" id="UP001356427">
    <property type="component" value="Unassembled WGS sequence"/>
</dbReference>
<evidence type="ECO:0000256" key="1">
    <source>
        <dbReference type="SAM" id="MobiDB-lite"/>
    </source>
</evidence>
<dbReference type="InterPro" id="IPR040647">
    <property type="entry name" value="SPIN-DOC_Znf-C2H2"/>
</dbReference>
<sequence>MEEKETGESEPVVLPCAEQTDSLSLIIRGEEEATQERSDLGHCSGEEDDLTNGHVDGDEEMVTPLCAPGTSYWSVTEGPDSPFLLSPVPGPSGSKERVQRASRPGFSRIPGRDHRRYYHEYWRSEFLMDFDPRRHGMICMVCGSSLATLKLSTIKRHIRQKHPDSLLWSVSDKEVIRSGWESHLSLEGGQSLYCPAGGVVAVSQGQEEELLDCARRSTGKADGTVTPKLQPRSPTPSPPPSAPLQQQEELSGPSAQTLERYLNDSLHAWFRQEFLMEYQAEAGRLVCMVCGRPLPSLHLDHIKSHVLDIHPQSLVYSSEEKHCILQTWAQTHESDPLNDFIKSEPNTKDEREAGVDFFPDDLETIQIGSDNDEALSQIQDMVGSSDGGGVGAPEVTSPIPPLPLRQPRKRRLRGGFPWRLRLDYLVAYGPQGRGTFCMVCSQALPVAKVSSFRRHIQECHPDTTSLSREERAAMAEAWTKEAPTEDHLAVQMKEEVDPSDIISVHVAGEMGEKVAPDNNNNHRTTKMSAIQTVKKEEGVATIPATLGRHGHYPGKDQRRNYQARWRVEFLMDYDCRRHGLICMVCGATLATLKVSTIKRHIQQVHPHSLEYGPDERQQALLSYNQTALHFVHSEDCFSSQDHGHSALKETAASLFVS</sequence>
<feature type="domain" description="C2H2-type" evidence="2">
    <location>
        <begin position="137"/>
        <end position="162"/>
    </location>
</feature>
<dbReference type="Pfam" id="PF18658">
    <property type="entry name" value="zf-C2H2_12"/>
    <property type="match status" value="4"/>
</dbReference>
<dbReference type="InterPro" id="IPR052675">
    <property type="entry name" value="ZnF_transloc-Spindlin_int"/>
</dbReference>
<feature type="domain" description="C2H2-type" evidence="2">
    <location>
        <begin position="435"/>
        <end position="460"/>
    </location>
</feature>
<dbReference type="GO" id="GO:0045892">
    <property type="term" value="P:negative regulation of DNA-templated transcription"/>
    <property type="evidence" value="ECO:0007669"/>
    <property type="project" value="TreeGrafter"/>
</dbReference>
<dbReference type="AlphaFoldDB" id="A0AAN8KTX4"/>
<reference evidence="3 4" key="1">
    <citation type="submission" date="2021-04" db="EMBL/GenBank/DDBJ databases">
        <authorList>
            <person name="De Guttry C."/>
            <person name="Zahm M."/>
            <person name="Klopp C."/>
            <person name="Cabau C."/>
            <person name="Louis A."/>
            <person name="Berthelot C."/>
            <person name="Parey E."/>
            <person name="Roest Crollius H."/>
            <person name="Montfort J."/>
            <person name="Robinson-Rechavi M."/>
            <person name="Bucao C."/>
            <person name="Bouchez O."/>
            <person name="Gislard M."/>
            <person name="Lluch J."/>
            <person name="Milhes M."/>
            <person name="Lampietro C."/>
            <person name="Lopez Roques C."/>
            <person name="Donnadieu C."/>
            <person name="Braasch I."/>
            <person name="Desvignes T."/>
            <person name="Postlethwait J."/>
            <person name="Bobe J."/>
            <person name="Wedekind C."/>
            <person name="Guiguen Y."/>
        </authorList>
    </citation>
    <scope>NUCLEOTIDE SEQUENCE [LARGE SCALE GENOMIC DNA]</scope>
    <source>
        <strain evidence="3">Cs_M1</strain>
        <tissue evidence="3">Blood</tissue>
    </source>
</reference>
<dbReference type="InterPro" id="IPR013087">
    <property type="entry name" value="Znf_C2H2_type"/>
</dbReference>
<evidence type="ECO:0000259" key="2">
    <source>
        <dbReference type="SMART" id="SM00355"/>
    </source>
</evidence>
<proteinExistence type="predicted"/>
<keyword evidence="4" id="KW-1185">Reference proteome</keyword>
<feature type="domain" description="C2H2-type" evidence="2">
    <location>
        <begin position="285"/>
        <end position="310"/>
    </location>
</feature>
<dbReference type="PANTHER" id="PTHR34589:SF2">
    <property type="entry name" value="ZINC FINGER TRANSLOCATION-ASSOCIATED PROTEIN"/>
    <property type="match status" value="1"/>
</dbReference>
<dbReference type="PANTHER" id="PTHR34589">
    <property type="entry name" value="SIMILAR TO RIKEN CDNA 2700081O15"/>
    <property type="match status" value="1"/>
</dbReference>
<name>A0AAN8KTX4_9TELE</name>
<evidence type="ECO:0000313" key="3">
    <source>
        <dbReference type="EMBL" id="KAK6292180.1"/>
    </source>
</evidence>
<protein>
    <recommendedName>
        <fullName evidence="2">C2H2-type domain-containing protein</fullName>
    </recommendedName>
</protein>
<feature type="domain" description="C2H2-type" evidence="2">
    <location>
        <begin position="580"/>
        <end position="605"/>
    </location>
</feature>
<feature type="region of interest" description="Disordered" evidence="1">
    <location>
        <begin position="217"/>
        <end position="253"/>
    </location>
</feature>
<comment type="caution">
    <text evidence="3">The sequence shown here is derived from an EMBL/GenBank/DDBJ whole genome shotgun (WGS) entry which is preliminary data.</text>
</comment>
<feature type="compositionally biased region" description="Pro residues" evidence="1">
    <location>
        <begin position="233"/>
        <end position="242"/>
    </location>
</feature>
<feature type="region of interest" description="Disordered" evidence="1">
    <location>
        <begin position="1"/>
        <end position="54"/>
    </location>
</feature>
<feature type="region of interest" description="Disordered" evidence="1">
    <location>
        <begin position="385"/>
        <end position="404"/>
    </location>
</feature>
<gene>
    <name evidence="3" type="ORF">J4Q44_G00379650</name>
</gene>
<evidence type="ECO:0000313" key="4">
    <source>
        <dbReference type="Proteomes" id="UP001356427"/>
    </source>
</evidence>
<dbReference type="EMBL" id="JAGTTL010000039">
    <property type="protein sequence ID" value="KAK6292180.1"/>
    <property type="molecule type" value="Genomic_DNA"/>
</dbReference>